<proteinExistence type="predicted"/>
<keyword evidence="4" id="KW-1185">Reference proteome</keyword>
<dbReference type="GO" id="GO:0003964">
    <property type="term" value="F:RNA-directed DNA polymerase activity"/>
    <property type="evidence" value="ECO:0007669"/>
    <property type="project" value="UniProtKB-KW"/>
</dbReference>
<dbReference type="Gene3D" id="1.10.30.50">
    <property type="match status" value="1"/>
</dbReference>
<evidence type="ECO:0000313" key="3">
    <source>
        <dbReference type="EMBL" id="PLZ90697.1"/>
    </source>
</evidence>
<dbReference type="PROSITE" id="PS50878">
    <property type="entry name" value="RT_POL"/>
    <property type="match status" value="1"/>
</dbReference>
<dbReference type="GO" id="GO:0008270">
    <property type="term" value="F:zinc ion binding"/>
    <property type="evidence" value="ECO:0007669"/>
    <property type="project" value="InterPro"/>
</dbReference>
<dbReference type="InterPro" id="IPR003615">
    <property type="entry name" value="HNH_nuc"/>
</dbReference>
<evidence type="ECO:0000259" key="1">
    <source>
        <dbReference type="PROSITE" id="PS50157"/>
    </source>
</evidence>
<dbReference type="EMBL" id="NRQW01000208">
    <property type="protein sequence ID" value="PLZ90697.1"/>
    <property type="molecule type" value="Genomic_DNA"/>
</dbReference>
<feature type="domain" description="C2H2-type" evidence="1">
    <location>
        <begin position="504"/>
        <end position="533"/>
    </location>
</feature>
<sequence>MMQSTIVNVTERTTDWNSVNWKSANRVVRRLRQRIFKATKDGDLTRVRNLQKLLMRSYSNIVLSVRRVTQLNSGKKTAGVDKLLVLTPTARGTLVDILTKFIPWKPLPVKRVYIRKSNAKQRPLSIPCIIDRCLQAIVKNALEPYWEALFERTSYGFRPGRGVHDAIERVHSMSKGNSTKSWVVDADIEGCFDNIAHKPLLETIGNFPARKLIQQWLKAGYVDKGVFHDTETGVPQGGIISPLLANIALHGMESALGIRYNKDGQTLGNRGIVRYADDLVVFCKTQEDANRAVDELSCFLKTRGLALSKAKTTIVHLTVGFNFLGFNIRWYQDKNTKTGWKVLIKPSKQSLQDVRNNIRQVWLENKSNNVNYLIGKLNPIIRGVANYYRTVVSSHIFSKLDRWMFVRGKRYAKTMHPNKSTSWHNYRYWGRLNLDRNDYWVFGDKQTGQYLLKFSWFNIRRHTMVKGDASPDDPALREYWDLRNNRKSHSLIPSYQKLAQKQGYKCSVCGESLFNDEPLQKHHKIPRSKGGKDSYANLELMHYYCHQQLHSVGQKSEGEVFVLNCQESIPLVGRESEGEVSSLW</sequence>
<dbReference type="PANTHER" id="PTHR34047:SF10">
    <property type="entry name" value="GROUP II INTRON-ASSOCIATED OPEN READING FRAME"/>
    <property type="match status" value="1"/>
</dbReference>
<dbReference type="Proteomes" id="UP000235036">
    <property type="component" value="Unassembled WGS sequence"/>
</dbReference>
<dbReference type="Pfam" id="PF00078">
    <property type="entry name" value="RVT_1"/>
    <property type="match status" value="1"/>
</dbReference>
<dbReference type="GO" id="GO:0004519">
    <property type="term" value="F:endonuclease activity"/>
    <property type="evidence" value="ECO:0007669"/>
    <property type="project" value="InterPro"/>
</dbReference>
<accession>A0A2N6K464</accession>
<dbReference type="PROSITE" id="PS50157">
    <property type="entry name" value="ZINC_FINGER_C2H2_2"/>
    <property type="match status" value="1"/>
</dbReference>
<dbReference type="CDD" id="cd00085">
    <property type="entry name" value="HNHc"/>
    <property type="match status" value="1"/>
</dbReference>
<keyword evidence="3" id="KW-0808">Transferase</keyword>
<evidence type="ECO:0000313" key="4">
    <source>
        <dbReference type="Proteomes" id="UP000235036"/>
    </source>
</evidence>
<dbReference type="InterPro" id="IPR030931">
    <property type="entry name" value="Group_II_RT_mat"/>
</dbReference>
<dbReference type="InterPro" id="IPR002711">
    <property type="entry name" value="HNH"/>
</dbReference>
<dbReference type="InterPro" id="IPR043502">
    <property type="entry name" value="DNA/RNA_pol_sf"/>
</dbReference>
<dbReference type="NCBIfam" id="TIGR04416">
    <property type="entry name" value="group_II_RT_mat"/>
    <property type="match status" value="1"/>
</dbReference>
<dbReference type="SMART" id="SM00507">
    <property type="entry name" value="HNHc"/>
    <property type="match status" value="1"/>
</dbReference>
<keyword evidence="3" id="KW-0695">RNA-directed DNA polymerase</keyword>
<dbReference type="Pfam" id="PF08388">
    <property type="entry name" value="GIIM"/>
    <property type="match status" value="1"/>
</dbReference>
<dbReference type="Pfam" id="PF13655">
    <property type="entry name" value="RVT_N"/>
    <property type="match status" value="1"/>
</dbReference>
<dbReference type="SUPFAM" id="SSF56672">
    <property type="entry name" value="DNA/RNA polymerases"/>
    <property type="match status" value="1"/>
</dbReference>
<protein>
    <submittedName>
        <fullName evidence="3">Group II intron reverse transcriptase/maturase</fullName>
    </submittedName>
</protein>
<dbReference type="InterPro" id="IPR013087">
    <property type="entry name" value="Znf_C2H2_type"/>
</dbReference>
<comment type="caution">
    <text evidence="3">The sequence shown here is derived from an EMBL/GenBank/DDBJ whole genome shotgun (WGS) entry which is preliminary data.</text>
</comment>
<dbReference type="CDD" id="cd01651">
    <property type="entry name" value="RT_G2_intron"/>
    <property type="match status" value="1"/>
</dbReference>
<gene>
    <name evidence="3" type="primary">ltrA</name>
    <name evidence="3" type="ORF">CEN44_10240</name>
</gene>
<feature type="domain" description="Reverse transcriptase" evidence="2">
    <location>
        <begin position="95"/>
        <end position="328"/>
    </location>
</feature>
<dbReference type="InterPro" id="IPR013597">
    <property type="entry name" value="Mat_intron_G2"/>
</dbReference>
<organism evidence="3 4">
    <name type="scientific">Fischerella muscicola CCMEE 5323</name>
    <dbReference type="NCBI Taxonomy" id="2019572"/>
    <lineage>
        <taxon>Bacteria</taxon>
        <taxon>Bacillati</taxon>
        <taxon>Cyanobacteriota</taxon>
        <taxon>Cyanophyceae</taxon>
        <taxon>Nostocales</taxon>
        <taxon>Hapalosiphonaceae</taxon>
        <taxon>Fischerella</taxon>
    </lineage>
</organism>
<dbReference type="AlphaFoldDB" id="A0A2N6K464"/>
<name>A0A2N6K464_FISMU</name>
<dbReference type="Pfam" id="PF01844">
    <property type="entry name" value="HNH"/>
    <property type="match status" value="1"/>
</dbReference>
<dbReference type="GO" id="GO:0003676">
    <property type="term" value="F:nucleic acid binding"/>
    <property type="evidence" value="ECO:0007669"/>
    <property type="project" value="InterPro"/>
</dbReference>
<evidence type="ECO:0000259" key="2">
    <source>
        <dbReference type="PROSITE" id="PS50878"/>
    </source>
</evidence>
<dbReference type="InterPro" id="IPR000477">
    <property type="entry name" value="RT_dom"/>
</dbReference>
<keyword evidence="3" id="KW-0548">Nucleotidyltransferase</keyword>
<dbReference type="InterPro" id="IPR025960">
    <property type="entry name" value="RVT_N"/>
</dbReference>
<dbReference type="InterPro" id="IPR051083">
    <property type="entry name" value="GrpII_Intron_Splice-Mob/Def"/>
</dbReference>
<reference evidence="3 4" key="1">
    <citation type="submission" date="2017-08" db="EMBL/GenBank/DDBJ databases">
        <title>Genomes of Fischerella (Mastigocladus) sp. strains.</title>
        <authorList>
            <person name="Miller S.R."/>
        </authorList>
    </citation>
    <scope>NUCLEOTIDE SEQUENCE [LARGE SCALE GENOMIC DNA]</scope>
    <source>
        <strain evidence="3 4">CCMEE 5323</strain>
    </source>
</reference>
<dbReference type="PANTHER" id="PTHR34047">
    <property type="entry name" value="NUCLEAR INTRON MATURASE 1, MITOCHONDRIAL-RELATED"/>
    <property type="match status" value="1"/>
</dbReference>